<proteinExistence type="predicted"/>
<comment type="caution">
    <text evidence="1">The sequence shown here is derived from an EMBL/GenBank/DDBJ whole genome shotgun (WGS) entry which is preliminary data.</text>
</comment>
<organism evidence="1 2">
    <name type="scientific">Chitinophaga nivalis</name>
    <dbReference type="NCBI Taxonomy" id="2991709"/>
    <lineage>
        <taxon>Bacteria</taxon>
        <taxon>Pseudomonadati</taxon>
        <taxon>Bacteroidota</taxon>
        <taxon>Chitinophagia</taxon>
        <taxon>Chitinophagales</taxon>
        <taxon>Chitinophagaceae</taxon>
        <taxon>Chitinophaga</taxon>
    </lineage>
</organism>
<dbReference type="EMBL" id="JAPDNS010000001">
    <property type="protein sequence ID" value="MCW3485388.1"/>
    <property type="molecule type" value="Genomic_DNA"/>
</dbReference>
<keyword evidence="2" id="KW-1185">Reference proteome</keyword>
<dbReference type="InterPro" id="IPR058238">
    <property type="entry name" value="Lant_leader_dom"/>
</dbReference>
<sequence length="74" mass="8184">MKKKIAKKLSLKKINIAALTPASQQHVNGGIDLGITVYVKSCIVYCDTDIETRMIKCFVTVDPRCALSRVLNNC</sequence>
<reference evidence="1 2" key="1">
    <citation type="submission" date="2022-10" db="EMBL/GenBank/DDBJ databases">
        <title>Chitinophaga nivalis PC15 sp. nov., isolated from Pyeongchang county, South Korea.</title>
        <authorList>
            <person name="Trinh H.N."/>
        </authorList>
    </citation>
    <scope>NUCLEOTIDE SEQUENCE [LARGE SCALE GENOMIC DNA]</scope>
    <source>
        <strain evidence="1 2">PC14</strain>
    </source>
</reference>
<dbReference type="RefSeq" id="WP_264731707.1">
    <property type="nucleotide sequence ID" value="NZ_JAPDNR010000001.1"/>
</dbReference>
<accession>A0ABT3IN34</accession>
<gene>
    <name evidence="1" type="ORF">OL497_15870</name>
</gene>
<protein>
    <submittedName>
        <fullName evidence="1">Class I lanthipeptide</fullName>
    </submittedName>
</protein>
<evidence type="ECO:0000313" key="1">
    <source>
        <dbReference type="EMBL" id="MCW3485388.1"/>
    </source>
</evidence>
<dbReference type="Proteomes" id="UP001207742">
    <property type="component" value="Unassembled WGS sequence"/>
</dbReference>
<evidence type="ECO:0000313" key="2">
    <source>
        <dbReference type="Proteomes" id="UP001207742"/>
    </source>
</evidence>
<name>A0ABT3IN34_9BACT</name>
<dbReference type="NCBIfam" id="NF038153">
    <property type="entry name" value="lant_leader_L1a"/>
    <property type="match status" value="1"/>
</dbReference>